<protein>
    <submittedName>
        <fullName evidence="2">Nitroreductase</fullName>
    </submittedName>
</protein>
<dbReference type="EMBL" id="AECZ01000056">
    <property type="protein sequence ID" value="EFL49216.1"/>
    <property type="molecule type" value="Genomic_DNA"/>
</dbReference>
<dbReference type="eggNOG" id="COG0778">
    <property type="taxonomic scope" value="Bacteria"/>
</dbReference>
<gene>
    <name evidence="2" type="ORF">DesfrDRAFT_4059</name>
</gene>
<reference evidence="2 3" key="1">
    <citation type="submission" date="2010-08" db="EMBL/GenBank/DDBJ databases">
        <title>The draft genome of Desulfovibrio fructosovorans JJ.</title>
        <authorList>
            <consortium name="US DOE Joint Genome Institute (JGI-PGF)"/>
            <person name="Lucas S."/>
            <person name="Copeland A."/>
            <person name="Lapidus A."/>
            <person name="Cheng J.-F."/>
            <person name="Bruce D."/>
            <person name="Goodwin L."/>
            <person name="Pitluck S."/>
            <person name="Land M.L."/>
            <person name="Hauser L."/>
            <person name="Chang Y.-J."/>
            <person name="Jeffries C."/>
            <person name="Wall J.D."/>
            <person name="Stahl D.A."/>
            <person name="Arkin A.P."/>
            <person name="Dehal P."/>
            <person name="Stolyar S.M."/>
            <person name="Hazen T.C."/>
            <person name="Woyke T.J."/>
        </authorList>
    </citation>
    <scope>NUCLEOTIDE SEQUENCE [LARGE SCALE GENOMIC DNA]</scope>
    <source>
        <strain evidence="2 3">JJ</strain>
    </source>
</reference>
<accession>E1K2F9</accession>
<dbReference type="SUPFAM" id="SSF55469">
    <property type="entry name" value="FMN-dependent nitroreductase-like"/>
    <property type="match status" value="1"/>
</dbReference>
<evidence type="ECO:0000313" key="3">
    <source>
        <dbReference type="Proteomes" id="UP000006250"/>
    </source>
</evidence>
<comment type="caution">
    <text evidence="2">The sequence shown here is derived from an EMBL/GenBank/DDBJ whole genome shotgun (WGS) entry which is preliminary data.</text>
</comment>
<dbReference type="Pfam" id="PF00881">
    <property type="entry name" value="Nitroreductase"/>
    <property type="match status" value="1"/>
</dbReference>
<dbReference type="InterPro" id="IPR029479">
    <property type="entry name" value="Nitroreductase"/>
</dbReference>
<name>E1K2F9_SOLFR</name>
<dbReference type="STRING" id="596151.DesfrDRAFT_4059"/>
<organism evidence="2 3">
    <name type="scientific">Solidesulfovibrio fructosivorans JJ]</name>
    <dbReference type="NCBI Taxonomy" id="596151"/>
    <lineage>
        <taxon>Bacteria</taxon>
        <taxon>Pseudomonadati</taxon>
        <taxon>Thermodesulfobacteriota</taxon>
        <taxon>Desulfovibrionia</taxon>
        <taxon>Desulfovibrionales</taxon>
        <taxon>Desulfovibrionaceae</taxon>
        <taxon>Solidesulfovibrio</taxon>
    </lineage>
</organism>
<evidence type="ECO:0000313" key="2">
    <source>
        <dbReference type="EMBL" id="EFL49216.1"/>
    </source>
</evidence>
<dbReference type="PANTHER" id="PTHR23026:SF124">
    <property type="entry name" value="NITROREDUCTASE FD-NR2"/>
    <property type="match status" value="1"/>
</dbReference>
<dbReference type="PANTHER" id="PTHR23026">
    <property type="entry name" value="NADPH NITROREDUCTASE"/>
    <property type="match status" value="1"/>
</dbReference>
<dbReference type="GO" id="GO:0016491">
    <property type="term" value="F:oxidoreductase activity"/>
    <property type="evidence" value="ECO:0007669"/>
    <property type="project" value="InterPro"/>
</dbReference>
<feature type="domain" description="Nitroreductase" evidence="1">
    <location>
        <begin position="102"/>
        <end position="259"/>
    </location>
</feature>
<dbReference type="Gene3D" id="3.40.109.10">
    <property type="entry name" value="NADH Oxidase"/>
    <property type="match status" value="1"/>
</dbReference>
<proteinExistence type="predicted"/>
<dbReference type="Proteomes" id="UP000006250">
    <property type="component" value="Unassembled WGS sequence"/>
</dbReference>
<dbReference type="InterPro" id="IPR050627">
    <property type="entry name" value="Nitroreductase/BluB"/>
</dbReference>
<dbReference type="InterPro" id="IPR000415">
    <property type="entry name" value="Nitroreductase-like"/>
</dbReference>
<dbReference type="AlphaFoldDB" id="E1K2F9"/>
<evidence type="ECO:0000259" key="1">
    <source>
        <dbReference type="Pfam" id="PF00881"/>
    </source>
</evidence>
<sequence length="278" mass="29080">MTTVHHEAKATASDIMYIRGVPFRCPQTAKTKSAKAVPITAEESASASVASAPVETTISKADATAPAVPVFRPSNVLARFGTACGCRAGISRAESESQAKIVRRRRSVRVFADRRLSMRELRDLIGSVAKGLTDGRTDPARFIVVEASRTMARVTGLAARWLRREGLLADGVAPDADAGRIVFGGAPHLVVAYGESGSAKAAEDCALAMARLEWAGAAMGLGSCFAGEIVRAAAGSPELAAALSVPSGHTVHAALFIGYPGFAPRQQETTPGVRIIWL</sequence>
<keyword evidence="3" id="KW-1185">Reference proteome</keyword>